<feature type="domain" description="PORR" evidence="2">
    <location>
        <begin position="47"/>
        <end position="370"/>
    </location>
</feature>
<dbReference type="OMA" id="QLELVCW"/>
<proteinExistence type="predicted"/>
<feature type="region of interest" description="Disordered" evidence="1">
    <location>
        <begin position="382"/>
        <end position="514"/>
    </location>
</feature>
<dbReference type="GO" id="GO:0003723">
    <property type="term" value="F:RNA binding"/>
    <property type="evidence" value="ECO:0007669"/>
    <property type="project" value="InterPro"/>
</dbReference>
<keyword evidence="4" id="KW-1185">Reference proteome</keyword>
<feature type="compositionally biased region" description="Acidic residues" evidence="1">
    <location>
        <begin position="399"/>
        <end position="436"/>
    </location>
</feature>
<dbReference type="GO" id="GO:0016787">
    <property type="term" value="F:hydrolase activity"/>
    <property type="evidence" value="ECO:0007669"/>
    <property type="project" value="UniProtKB-KW"/>
</dbReference>
<dbReference type="STRING" id="29655.A0A0K9NNP6"/>
<sequence>MSPLFLPLFRHRGGFGAVTVGNVMNSYLLPAMYQQCASFVDVRIKYVRDRALDHAVEKEKHLQCFHGLKDLILLNPNPSTTASAPSLFPLSYIYSNRDNLSFPFRPIFFIRSFPTAFIEHPATAPAENPQPLISPTPELVRLHEEEMGIYDSCRLDSADRLLKLIMLTKSKKIPLSVVDKLRWDLGLPRDYAKSLLPHFPDYFEIVNGKMIELVCWNKDLAVSELEKKGVTSSFNLQYPTGFEMNIKVKNWMDEWQKLPYPSPYSDRAMKLDSSSAAGEKTSVAVLHELLSLFVGKKTEKDNLLLLGEHIGLRSGFKKSMVNYPGIFYLSFKNMTQTVVLREAYKRDLPVSVHPFMAMRYKFIHLMHKGKVVEDTAKSGSYKKKGKVNLKNGKEGEMEYDKDDGDNEVEDEEEEDELDAVSSEDFDSESNSEDELMDITIHPFKGNPTTGKKPVRIEENRRRRRRNPPVNTKQTGRSPPVKTKLTGRRSTSGMDSLRTAKDSQVPRRHKNQRIG</sequence>
<accession>A0A0K9NNP6</accession>
<dbReference type="OrthoDB" id="1892230at2759"/>
<protein>
    <submittedName>
        <fullName evidence="3">Ubiquitin carboxyl-terminal hydrolase family protein</fullName>
    </submittedName>
</protein>
<dbReference type="InterPro" id="IPR045040">
    <property type="entry name" value="PORR_fam"/>
</dbReference>
<comment type="caution">
    <text evidence="3">The sequence shown here is derived from an EMBL/GenBank/DDBJ whole genome shotgun (WGS) entry which is preliminary data.</text>
</comment>
<dbReference type="PANTHER" id="PTHR31476">
    <property type="entry name" value="PROTEIN WHAT'S THIS FACTOR 1 HOMOLOG, CHLOROPLASTIC"/>
    <property type="match status" value="1"/>
</dbReference>
<dbReference type="InterPro" id="IPR021099">
    <property type="entry name" value="PORR_domain"/>
</dbReference>
<evidence type="ECO:0000313" key="4">
    <source>
        <dbReference type="Proteomes" id="UP000036987"/>
    </source>
</evidence>
<reference evidence="4" key="1">
    <citation type="journal article" date="2016" name="Nature">
        <title>The genome of the seagrass Zostera marina reveals angiosperm adaptation to the sea.</title>
        <authorList>
            <person name="Olsen J.L."/>
            <person name="Rouze P."/>
            <person name="Verhelst B."/>
            <person name="Lin Y.-C."/>
            <person name="Bayer T."/>
            <person name="Collen J."/>
            <person name="Dattolo E."/>
            <person name="De Paoli E."/>
            <person name="Dittami S."/>
            <person name="Maumus F."/>
            <person name="Michel G."/>
            <person name="Kersting A."/>
            <person name="Lauritano C."/>
            <person name="Lohaus R."/>
            <person name="Toepel M."/>
            <person name="Tonon T."/>
            <person name="Vanneste K."/>
            <person name="Amirebrahimi M."/>
            <person name="Brakel J."/>
            <person name="Bostroem C."/>
            <person name="Chovatia M."/>
            <person name="Grimwood J."/>
            <person name="Jenkins J.W."/>
            <person name="Jueterbock A."/>
            <person name="Mraz A."/>
            <person name="Stam W.T."/>
            <person name="Tice H."/>
            <person name="Bornberg-Bauer E."/>
            <person name="Green P.J."/>
            <person name="Pearson G.A."/>
            <person name="Procaccini G."/>
            <person name="Duarte C.M."/>
            <person name="Schmutz J."/>
            <person name="Reusch T.B.H."/>
            <person name="Van de Peer Y."/>
        </authorList>
    </citation>
    <scope>NUCLEOTIDE SEQUENCE [LARGE SCALE GENOMIC DNA]</scope>
    <source>
        <strain evidence="4">cv. Finnish</strain>
    </source>
</reference>
<dbReference type="PANTHER" id="PTHR31476:SF16">
    <property type="entry name" value="F14O23.23 PROTEIN"/>
    <property type="match status" value="1"/>
</dbReference>
<dbReference type="Proteomes" id="UP000036987">
    <property type="component" value="Unassembled WGS sequence"/>
</dbReference>
<name>A0A0K9NNP6_ZOSMR</name>
<dbReference type="EMBL" id="LFYR01001945">
    <property type="protein sequence ID" value="KMZ58404.1"/>
    <property type="molecule type" value="Genomic_DNA"/>
</dbReference>
<organism evidence="3 4">
    <name type="scientific">Zostera marina</name>
    <name type="common">Eelgrass</name>
    <dbReference type="NCBI Taxonomy" id="29655"/>
    <lineage>
        <taxon>Eukaryota</taxon>
        <taxon>Viridiplantae</taxon>
        <taxon>Streptophyta</taxon>
        <taxon>Embryophyta</taxon>
        <taxon>Tracheophyta</taxon>
        <taxon>Spermatophyta</taxon>
        <taxon>Magnoliopsida</taxon>
        <taxon>Liliopsida</taxon>
        <taxon>Zosteraceae</taxon>
        <taxon>Zostera</taxon>
    </lineage>
</organism>
<feature type="compositionally biased region" description="Basic residues" evidence="1">
    <location>
        <begin position="505"/>
        <end position="514"/>
    </location>
</feature>
<dbReference type="Pfam" id="PF11955">
    <property type="entry name" value="PORR"/>
    <property type="match status" value="1"/>
</dbReference>
<evidence type="ECO:0000313" key="3">
    <source>
        <dbReference type="EMBL" id="KMZ58404.1"/>
    </source>
</evidence>
<evidence type="ECO:0000256" key="1">
    <source>
        <dbReference type="SAM" id="MobiDB-lite"/>
    </source>
</evidence>
<keyword evidence="3" id="KW-0378">Hydrolase</keyword>
<gene>
    <name evidence="3" type="ORF">ZOSMA_77G00650</name>
</gene>
<evidence type="ECO:0000259" key="2">
    <source>
        <dbReference type="Pfam" id="PF11955"/>
    </source>
</evidence>
<dbReference type="AlphaFoldDB" id="A0A0K9NNP6"/>